<dbReference type="AlphaFoldDB" id="A0A834T5F8"/>
<dbReference type="InterPro" id="IPR053151">
    <property type="entry name" value="RNase_H-like"/>
</dbReference>
<dbReference type="InterPro" id="IPR012337">
    <property type="entry name" value="RNaseH-like_sf"/>
</dbReference>
<dbReference type="PANTHER" id="PTHR47723">
    <property type="entry name" value="OS05G0353850 PROTEIN"/>
    <property type="match status" value="1"/>
</dbReference>
<gene>
    <name evidence="2" type="ORF">G2W53_029339</name>
</gene>
<keyword evidence="3" id="KW-1185">Reference proteome</keyword>
<dbReference type="GO" id="GO:0000166">
    <property type="term" value="F:nucleotide binding"/>
    <property type="evidence" value="ECO:0007669"/>
    <property type="project" value="InterPro"/>
</dbReference>
<evidence type="ECO:0000313" key="2">
    <source>
        <dbReference type="EMBL" id="KAF7815370.1"/>
    </source>
</evidence>
<proteinExistence type="predicted"/>
<name>A0A834T5F8_9FABA</name>
<reference evidence="2" key="1">
    <citation type="submission" date="2020-09" db="EMBL/GenBank/DDBJ databases">
        <title>Genome-Enabled Discovery of Anthraquinone Biosynthesis in Senna tora.</title>
        <authorList>
            <person name="Kang S.-H."/>
            <person name="Pandey R.P."/>
            <person name="Lee C.-M."/>
            <person name="Sim J.-S."/>
            <person name="Jeong J.-T."/>
            <person name="Choi B.-S."/>
            <person name="Jung M."/>
            <person name="Ginzburg D."/>
            <person name="Zhao K."/>
            <person name="Won S.Y."/>
            <person name="Oh T.-J."/>
            <person name="Yu Y."/>
            <person name="Kim N.-H."/>
            <person name="Lee O.R."/>
            <person name="Lee T.-H."/>
            <person name="Bashyal P."/>
            <person name="Kim T.-S."/>
            <person name="Lee W.-H."/>
            <person name="Kawkins C."/>
            <person name="Kim C.-K."/>
            <person name="Kim J.S."/>
            <person name="Ahn B.O."/>
            <person name="Rhee S.Y."/>
            <person name="Sohng J.K."/>
        </authorList>
    </citation>
    <scope>NUCLEOTIDE SEQUENCE</scope>
    <source>
        <tissue evidence="2">Leaf</tissue>
    </source>
</reference>
<dbReference type="GO" id="GO:0004523">
    <property type="term" value="F:RNA-DNA hybrid ribonuclease activity"/>
    <property type="evidence" value="ECO:0007669"/>
    <property type="project" value="InterPro"/>
</dbReference>
<dbReference type="GO" id="GO:0003676">
    <property type="term" value="F:nucleic acid binding"/>
    <property type="evidence" value="ECO:0007669"/>
    <property type="project" value="InterPro"/>
</dbReference>
<dbReference type="Gene3D" id="3.40.1110.10">
    <property type="entry name" value="Calcium-transporting ATPase, cytoplasmic domain N"/>
    <property type="match status" value="1"/>
</dbReference>
<dbReference type="InterPro" id="IPR036397">
    <property type="entry name" value="RNaseH_sf"/>
</dbReference>
<keyword evidence="2" id="KW-0239">DNA-directed DNA polymerase</keyword>
<keyword evidence="2" id="KW-0808">Transferase</keyword>
<dbReference type="GO" id="GO:0003887">
    <property type="term" value="F:DNA-directed DNA polymerase activity"/>
    <property type="evidence" value="ECO:0007669"/>
    <property type="project" value="UniProtKB-KW"/>
</dbReference>
<dbReference type="InterPro" id="IPR023299">
    <property type="entry name" value="ATPase_P-typ_cyto_dom_N"/>
</dbReference>
<comment type="caution">
    <text evidence="2">The sequence shown here is derived from an EMBL/GenBank/DDBJ whole genome shotgun (WGS) entry which is preliminary data.</text>
</comment>
<dbReference type="EMBL" id="JAAIUW010000009">
    <property type="protein sequence ID" value="KAF7815370.1"/>
    <property type="molecule type" value="Genomic_DNA"/>
</dbReference>
<dbReference type="Gene3D" id="3.30.420.10">
    <property type="entry name" value="Ribonuclease H-like superfamily/Ribonuclease H"/>
    <property type="match status" value="1"/>
</dbReference>
<dbReference type="Pfam" id="PF13456">
    <property type="entry name" value="RVT_3"/>
    <property type="match status" value="1"/>
</dbReference>
<protein>
    <submittedName>
        <fullName evidence="2">Putative DNA-directed DNA polymerase</fullName>
    </submittedName>
</protein>
<evidence type="ECO:0000313" key="3">
    <source>
        <dbReference type="Proteomes" id="UP000634136"/>
    </source>
</evidence>
<dbReference type="InterPro" id="IPR044730">
    <property type="entry name" value="RNase_H-like_dom_plant"/>
</dbReference>
<dbReference type="CDD" id="cd06222">
    <property type="entry name" value="RNase_H_like"/>
    <property type="match status" value="1"/>
</dbReference>
<sequence>MILCSSESNREHPTSLEWKKPASNFVKINVDAALKKDGGGVLGGLIRDEHSRCLGVFRNSVGYPNDPTKLEAMAVKQGLELALKVGCNKVIVEGDALLVMEMLKTPCDQASSLNALCRDVLRFCHNFQDVIFNWVPRTCNDVVDLICRTDKVVQANVVWTDSVPFYLSEASSEQTSIGESHCSTCSATSGSGVQCFIDGKRILVGNRKLMVEIKCH</sequence>
<dbReference type="SUPFAM" id="SSF53098">
    <property type="entry name" value="Ribonuclease H-like"/>
    <property type="match status" value="1"/>
</dbReference>
<accession>A0A834T5F8</accession>
<keyword evidence="2" id="KW-0548">Nucleotidyltransferase</keyword>
<evidence type="ECO:0000259" key="1">
    <source>
        <dbReference type="Pfam" id="PF13456"/>
    </source>
</evidence>
<feature type="domain" description="RNase H type-1" evidence="1">
    <location>
        <begin position="29"/>
        <end position="147"/>
    </location>
</feature>
<dbReference type="OrthoDB" id="1002691at2759"/>
<organism evidence="2 3">
    <name type="scientific">Senna tora</name>
    <dbReference type="NCBI Taxonomy" id="362788"/>
    <lineage>
        <taxon>Eukaryota</taxon>
        <taxon>Viridiplantae</taxon>
        <taxon>Streptophyta</taxon>
        <taxon>Embryophyta</taxon>
        <taxon>Tracheophyta</taxon>
        <taxon>Spermatophyta</taxon>
        <taxon>Magnoliopsida</taxon>
        <taxon>eudicotyledons</taxon>
        <taxon>Gunneridae</taxon>
        <taxon>Pentapetalae</taxon>
        <taxon>rosids</taxon>
        <taxon>fabids</taxon>
        <taxon>Fabales</taxon>
        <taxon>Fabaceae</taxon>
        <taxon>Caesalpinioideae</taxon>
        <taxon>Cassia clade</taxon>
        <taxon>Senna</taxon>
    </lineage>
</organism>
<dbReference type="PANTHER" id="PTHR47723:SF19">
    <property type="entry name" value="POLYNUCLEOTIDYL TRANSFERASE, RIBONUCLEASE H-LIKE SUPERFAMILY PROTEIN"/>
    <property type="match status" value="1"/>
</dbReference>
<dbReference type="InterPro" id="IPR002156">
    <property type="entry name" value="RNaseH_domain"/>
</dbReference>
<dbReference type="Proteomes" id="UP000634136">
    <property type="component" value="Unassembled WGS sequence"/>
</dbReference>